<feature type="transmembrane region" description="Helical" evidence="7">
    <location>
        <begin position="83"/>
        <end position="102"/>
    </location>
</feature>
<evidence type="ECO:0000256" key="6">
    <source>
        <dbReference type="ARBA" id="ARBA00023136"/>
    </source>
</evidence>
<dbReference type="Pfam" id="PF04116">
    <property type="entry name" value="FA_hydroxylase"/>
    <property type="match status" value="1"/>
</dbReference>
<keyword evidence="5" id="KW-0443">Lipid metabolism</keyword>
<evidence type="ECO:0000256" key="2">
    <source>
        <dbReference type="ARBA" id="ARBA00022692"/>
    </source>
</evidence>
<feature type="domain" description="Fatty acid hydroxylase" evidence="8">
    <location>
        <begin position="88"/>
        <end position="221"/>
    </location>
</feature>
<accession>A0AA37CDL2</accession>
<evidence type="ECO:0000256" key="7">
    <source>
        <dbReference type="SAM" id="Phobius"/>
    </source>
</evidence>
<dbReference type="EMBL" id="BPMS01000002">
    <property type="protein sequence ID" value="GIZ87441.1"/>
    <property type="molecule type" value="Genomic_DNA"/>
</dbReference>
<dbReference type="PANTHER" id="PTHR21624">
    <property type="entry name" value="STEROL DESATURASE-RELATED PROTEIN"/>
    <property type="match status" value="1"/>
</dbReference>
<evidence type="ECO:0000313" key="12">
    <source>
        <dbReference type="Proteomes" id="UP000887228"/>
    </source>
</evidence>
<comment type="caution">
    <text evidence="9">The sequence shown here is derived from an EMBL/GenBank/DDBJ whole genome shotgun (WGS) entry which is preliminary data.</text>
</comment>
<evidence type="ECO:0000313" key="10">
    <source>
        <dbReference type="EMBL" id="GIZ91752.1"/>
    </source>
</evidence>
<comment type="subcellular location">
    <subcellularLocation>
        <location evidence="1">Endomembrane system</location>
        <topology evidence="1">Multi-pass membrane protein</topology>
    </subcellularLocation>
</comment>
<feature type="transmembrane region" description="Helical" evidence="7">
    <location>
        <begin position="12"/>
        <end position="29"/>
    </location>
</feature>
<dbReference type="GO" id="GO:0008610">
    <property type="term" value="P:lipid biosynthetic process"/>
    <property type="evidence" value="ECO:0007669"/>
    <property type="project" value="InterPro"/>
</dbReference>
<evidence type="ECO:0000256" key="3">
    <source>
        <dbReference type="ARBA" id="ARBA00022989"/>
    </source>
</evidence>
<dbReference type="Proteomes" id="UP000887212">
    <property type="component" value="Unassembled WGS sequence"/>
</dbReference>
<dbReference type="GO" id="GO:0005506">
    <property type="term" value="F:iron ion binding"/>
    <property type="evidence" value="ECO:0007669"/>
    <property type="project" value="InterPro"/>
</dbReference>
<keyword evidence="2 7" id="KW-0812">Transmembrane</keyword>
<dbReference type="Proteomes" id="UP000887228">
    <property type="component" value="Unassembled WGS sequence"/>
</dbReference>
<keyword evidence="4" id="KW-0560">Oxidoreductase</keyword>
<dbReference type="InterPro" id="IPR006694">
    <property type="entry name" value="Fatty_acid_hydroxylase"/>
</dbReference>
<feature type="transmembrane region" description="Helical" evidence="7">
    <location>
        <begin position="142"/>
        <end position="168"/>
    </location>
</feature>
<dbReference type="GO" id="GO:0050479">
    <property type="term" value="F:glyceryl-ether monooxygenase activity"/>
    <property type="evidence" value="ECO:0007669"/>
    <property type="project" value="TreeGrafter"/>
</dbReference>
<keyword evidence="3 7" id="KW-1133">Transmembrane helix</keyword>
<gene>
    <name evidence="9" type="ORF">KAM435_07680</name>
    <name evidence="10" type="ORF">KAM436_07200</name>
</gene>
<dbReference type="EMBL" id="BPMT01000002">
    <property type="protein sequence ID" value="GIZ91752.1"/>
    <property type="molecule type" value="Genomic_DNA"/>
</dbReference>
<proteinExistence type="predicted"/>
<dbReference type="GO" id="GO:0012505">
    <property type="term" value="C:endomembrane system"/>
    <property type="evidence" value="ECO:0007669"/>
    <property type="project" value="UniProtKB-SubCell"/>
</dbReference>
<evidence type="ECO:0000313" key="11">
    <source>
        <dbReference type="Proteomes" id="UP000887212"/>
    </source>
</evidence>
<evidence type="ECO:0000256" key="4">
    <source>
        <dbReference type="ARBA" id="ARBA00023002"/>
    </source>
</evidence>
<dbReference type="InterPro" id="IPR051689">
    <property type="entry name" value="Sterol_desaturase/TMEM195"/>
</dbReference>
<evidence type="ECO:0000259" key="8">
    <source>
        <dbReference type="Pfam" id="PF04116"/>
    </source>
</evidence>
<feature type="transmembrane region" description="Helical" evidence="7">
    <location>
        <begin position="367"/>
        <end position="385"/>
    </location>
</feature>
<reference evidence="9 12" key="1">
    <citation type="submission" date="2021-07" db="EMBL/GenBank/DDBJ databases">
        <title>Whole genome sequencing of carbapenem-resistant Pseudomonas spp. isolated in Japan.</title>
        <authorList>
            <person name="Suzuki M."/>
            <person name="Maehana S."/>
            <person name="Kitasato H."/>
        </authorList>
    </citation>
    <scope>NUCLEOTIDE SEQUENCE</scope>
    <source>
        <strain evidence="9">KAM435</strain>
        <strain evidence="10 12">KAM436</strain>
    </source>
</reference>
<dbReference type="GO" id="GO:0006643">
    <property type="term" value="P:membrane lipid metabolic process"/>
    <property type="evidence" value="ECO:0007669"/>
    <property type="project" value="TreeGrafter"/>
</dbReference>
<dbReference type="PANTHER" id="PTHR21624:SF1">
    <property type="entry name" value="ALKYLGLYCEROL MONOOXYGENASE"/>
    <property type="match status" value="1"/>
</dbReference>
<feature type="transmembrane region" description="Helical" evidence="7">
    <location>
        <begin position="391"/>
        <end position="410"/>
    </location>
</feature>
<organism evidence="9 11">
    <name type="scientific">Aquipseudomonas alcaligenes</name>
    <name type="common">Pseudomonas alcaligenes</name>
    <dbReference type="NCBI Taxonomy" id="43263"/>
    <lineage>
        <taxon>Bacteria</taxon>
        <taxon>Pseudomonadati</taxon>
        <taxon>Pseudomonadota</taxon>
        <taxon>Gammaproteobacteria</taxon>
        <taxon>Pseudomonadales</taxon>
        <taxon>Pseudomonadaceae</taxon>
        <taxon>Aquipseudomonas</taxon>
    </lineage>
</organism>
<name>A0AA37CDL2_AQUAC</name>
<feature type="transmembrane region" description="Helical" evidence="7">
    <location>
        <begin position="49"/>
        <end position="71"/>
    </location>
</feature>
<feature type="transmembrane region" description="Helical" evidence="7">
    <location>
        <begin position="335"/>
        <end position="355"/>
    </location>
</feature>
<evidence type="ECO:0000256" key="5">
    <source>
        <dbReference type="ARBA" id="ARBA00023098"/>
    </source>
</evidence>
<dbReference type="GO" id="GO:0016020">
    <property type="term" value="C:membrane"/>
    <property type="evidence" value="ECO:0007669"/>
    <property type="project" value="GOC"/>
</dbReference>
<evidence type="ECO:0000256" key="1">
    <source>
        <dbReference type="ARBA" id="ARBA00004127"/>
    </source>
</evidence>
<keyword evidence="6 7" id="KW-0472">Membrane</keyword>
<feature type="transmembrane region" description="Helical" evidence="7">
    <location>
        <begin position="310"/>
        <end position="329"/>
    </location>
</feature>
<dbReference type="AlphaFoldDB" id="A0AA37CDL2"/>
<sequence length="419" mass="47960">MAYATGETMNYILYAVPFFFALIALELLLDRWRGVSTYRFSDALNSLSAGFLSTTVGLLTKAVRLLTYTLAWQHFGVFELSASSLWVWLFAFVFYDFCYYWNHRLGHERNVLWAAHSVHHQSEDYNLSTALRQTSTGFIFGWIFYLPMALIGVPPLVFLTVAALNLLYQFWVHTRHIPKLGWFEWFFITPSNHRVHHAQNAVYMDRNYGGVFILWDRLFGTFQEELDEEPVIFGVTTPLASWNPLWANAQFYVALWRDAVRAESWWDKLRIWFMRTGWRPADVAVKYPQTKPDLSQFVKFDVPLSLAQKLYAGVQFSLYVVAGTVLLGLGDTLSLAQALLGIVWMAVGLTIIGSWLENRPTAKRLEVLRLLLNLPAAWLALQLGLLTAQPLLWGLLLGYSLLSLGALFWTPRGQDAVPA</sequence>
<protein>
    <recommendedName>
        <fullName evidence="8">Fatty acid hydroxylase domain-containing protein</fullName>
    </recommendedName>
</protein>
<evidence type="ECO:0000313" key="9">
    <source>
        <dbReference type="EMBL" id="GIZ87441.1"/>
    </source>
</evidence>